<dbReference type="SUPFAM" id="SSF54928">
    <property type="entry name" value="RNA-binding domain, RBD"/>
    <property type="match status" value="1"/>
</dbReference>
<dbReference type="EMBL" id="JAACJL010000044">
    <property type="protein sequence ID" value="KAF4615404.1"/>
    <property type="molecule type" value="Genomic_DNA"/>
</dbReference>
<reference evidence="1 2" key="1">
    <citation type="submission" date="2019-12" db="EMBL/GenBank/DDBJ databases">
        <authorList>
            <person name="Floudas D."/>
            <person name="Bentzer J."/>
            <person name="Ahren D."/>
            <person name="Johansson T."/>
            <person name="Persson P."/>
            <person name="Tunlid A."/>
        </authorList>
    </citation>
    <scope>NUCLEOTIDE SEQUENCE [LARGE SCALE GENOMIC DNA]</scope>
    <source>
        <strain evidence="1 2">CBS 102.39</strain>
    </source>
</reference>
<dbReference type="InterPro" id="IPR035979">
    <property type="entry name" value="RBD_domain_sf"/>
</dbReference>
<dbReference type="Proteomes" id="UP000521872">
    <property type="component" value="Unassembled WGS sequence"/>
</dbReference>
<name>A0A8H4VPJ7_9AGAR</name>
<organism evidence="1 2">
    <name type="scientific">Agrocybe pediades</name>
    <dbReference type="NCBI Taxonomy" id="84607"/>
    <lineage>
        <taxon>Eukaryota</taxon>
        <taxon>Fungi</taxon>
        <taxon>Dikarya</taxon>
        <taxon>Basidiomycota</taxon>
        <taxon>Agaricomycotina</taxon>
        <taxon>Agaricomycetes</taxon>
        <taxon>Agaricomycetidae</taxon>
        <taxon>Agaricales</taxon>
        <taxon>Agaricineae</taxon>
        <taxon>Strophariaceae</taxon>
        <taxon>Agrocybe</taxon>
    </lineage>
</organism>
<protein>
    <recommendedName>
        <fullName evidence="3">RRM domain-containing protein</fullName>
    </recommendedName>
</protein>
<evidence type="ECO:0008006" key="3">
    <source>
        <dbReference type="Google" id="ProtNLM"/>
    </source>
</evidence>
<sequence>MNGGARQTARVVRDAQHIMLRGLPSTTTAQDLRHHISQAQIAGVGDVAIYYKHFRPTGKALLTMVLPDYTSDALRGLREINIPGCTLEAETVEKPEELLGKPKEAETTNSRRLPILPIYGNGPSAHVPVRRSVTISGIPGRAGVRHIETMLSDFKVAKDVRNPVQAVPLPPKKFALDSRFFVVFDSESEAQRFVRKYHMTRYKNVDDASIVRASLIL</sequence>
<dbReference type="GO" id="GO:0003676">
    <property type="term" value="F:nucleic acid binding"/>
    <property type="evidence" value="ECO:0007669"/>
    <property type="project" value="InterPro"/>
</dbReference>
<gene>
    <name evidence="1" type="ORF">D9613_003204</name>
</gene>
<dbReference type="CDD" id="cd00590">
    <property type="entry name" value="RRM_SF"/>
    <property type="match status" value="1"/>
</dbReference>
<keyword evidence="2" id="KW-1185">Reference proteome</keyword>
<comment type="caution">
    <text evidence="1">The sequence shown here is derived from an EMBL/GenBank/DDBJ whole genome shotgun (WGS) entry which is preliminary data.</text>
</comment>
<dbReference type="AlphaFoldDB" id="A0A8H4VPJ7"/>
<evidence type="ECO:0000313" key="1">
    <source>
        <dbReference type="EMBL" id="KAF4615404.1"/>
    </source>
</evidence>
<evidence type="ECO:0000313" key="2">
    <source>
        <dbReference type="Proteomes" id="UP000521872"/>
    </source>
</evidence>
<proteinExistence type="predicted"/>
<accession>A0A8H4VPJ7</accession>